<dbReference type="RefSeq" id="WP_204476906.1">
    <property type="nucleotide sequence ID" value="NZ_JACJJW010000046.1"/>
</dbReference>
<name>A0ABS2EZ24_9BACE</name>
<dbReference type="EC" id="1.17.4.1" evidence="2"/>
<evidence type="ECO:0000313" key="8">
    <source>
        <dbReference type="Proteomes" id="UP000703295"/>
    </source>
</evidence>
<protein>
    <recommendedName>
        <fullName evidence="2">ribonucleoside-diphosphate reductase</fullName>
        <ecNumber evidence="2">1.17.4.1</ecNumber>
    </recommendedName>
</protein>
<dbReference type="InterPro" id="IPR023806">
    <property type="entry name" value="CHP03905"/>
</dbReference>
<evidence type="ECO:0000256" key="3">
    <source>
        <dbReference type="ARBA" id="ARBA00022634"/>
    </source>
</evidence>
<reference evidence="7 8" key="1">
    <citation type="journal article" date="2021" name="Sci. Rep.">
        <title>The distribution of antibiotic resistance genes in chicken gut microbiota commensals.</title>
        <authorList>
            <person name="Juricova H."/>
            <person name="Matiasovicova J."/>
            <person name="Kubasova T."/>
            <person name="Cejkova D."/>
            <person name="Rychlik I."/>
        </authorList>
    </citation>
    <scope>NUCLEOTIDE SEQUENCE [LARGE SCALE GENOMIC DNA]</scope>
    <source>
        <strain evidence="7 8">An801</strain>
    </source>
</reference>
<gene>
    <name evidence="7" type="ORF">H6A31_13015</name>
</gene>
<evidence type="ECO:0000256" key="5">
    <source>
        <dbReference type="ARBA" id="ARBA00047754"/>
    </source>
</evidence>
<evidence type="ECO:0000256" key="1">
    <source>
        <dbReference type="ARBA" id="ARBA00007405"/>
    </source>
</evidence>
<dbReference type="EMBL" id="JACJJW010000046">
    <property type="protein sequence ID" value="MBM6759589.1"/>
    <property type="molecule type" value="Genomic_DNA"/>
</dbReference>
<keyword evidence="8" id="KW-1185">Reference proteome</keyword>
<dbReference type="NCBIfam" id="TIGR03905">
    <property type="entry name" value="TIGR03905_4_Cys"/>
    <property type="match status" value="1"/>
</dbReference>
<evidence type="ECO:0000256" key="4">
    <source>
        <dbReference type="ARBA" id="ARBA00022741"/>
    </source>
</evidence>
<evidence type="ECO:0000313" key="7">
    <source>
        <dbReference type="EMBL" id="MBM6759589.1"/>
    </source>
</evidence>
<keyword evidence="4" id="KW-0547">Nucleotide-binding</keyword>
<comment type="caution">
    <text evidence="7">The sequence shown here is derived from an EMBL/GenBank/DDBJ whole genome shotgun (WGS) entry which is preliminary data.</text>
</comment>
<sequence length="80" mass="8630">MKYSYRTTGTCSSQIDVEVENGIVKDVHFTGGCNGNLQGISSLVKGMKVDDVIARLEGIRCGGKPTSCPDQLCKALREIH</sequence>
<dbReference type="Proteomes" id="UP000703295">
    <property type="component" value="Unassembled WGS sequence"/>
</dbReference>
<dbReference type="Pfam" id="PF12637">
    <property type="entry name" value="TSCPD"/>
    <property type="match status" value="1"/>
</dbReference>
<organism evidence="7 8">
    <name type="scientific">Bacteroides mediterraneensis</name>
    <dbReference type="NCBI Taxonomy" id="1841856"/>
    <lineage>
        <taxon>Bacteria</taxon>
        <taxon>Pseudomonadati</taxon>
        <taxon>Bacteroidota</taxon>
        <taxon>Bacteroidia</taxon>
        <taxon>Bacteroidales</taxon>
        <taxon>Bacteroidaceae</taxon>
        <taxon>Bacteroides</taxon>
    </lineage>
</organism>
<dbReference type="InterPro" id="IPR024434">
    <property type="entry name" value="TSCPD_dom"/>
</dbReference>
<proteinExistence type="inferred from homology"/>
<comment type="catalytic activity">
    <reaction evidence="5">
        <text>a 2'-deoxyribonucleoside 5'-diphosphate + [thioredoxin]-disulfide + H2O = a ribonucleoside 5'-diphosphate + [thioredoxin]-dithiol</text>
        <dbReference type="Rhea" id="RHEA:23252"/>
        <dbReference type="Rhea" id="RHEA-COMP:10698"/>
        <dbReference type="Rhea" id="RHEA-COMP:10700"/>
        <dbReference type="ChEBI" id="CHEBI:15377"/>
        <dbReference type="ChEBI" id="CHEBI:29950"/>
        <dbReference type="ChEBI" id="CHEBI:50058"/>
        <dbReference type="ChEBI" id="CHEBI:57930"/>
        <dbReference type="ChEBI" id="CHEBI:73316"/>
        <dbReference type="EC" id="1.17.4.1"/>
    </reaction>
</comment>
<accession>A0ABS2EZ24</accession>
<evidence type="ECO:0000256" key="2">
    <source>
        <dbReference type="ARBA" id="ARBA00012274"/>
    </source>
</evidence>
<keyword evidence="3" id="KW-0237">DNA synthesis</keyword>
<evidence type="ECO:0000259" key="6">
    <source>
        <dbReference type="Pfam" id="PF12637"/>
    </source>
</evidence>
<feature type="domain" description="TSCPD" evidence="6">
    <location>
        <begin position="5"/>
        <end position="78"/>
    </location>
</feature>
<comment type="similarity">
    <text evidence="1">Belongs to the ribonucleoside diphosphate reductase class-2 family.</text>
</comment>